<evidence type="ECO:0000256" key="2">
    <source>
        <dbReference type="ARBA" id="ARBA00022857"/>
    </source>
</evidence>
<dbReference type="InterPro" id="IPR002347">
    <property type="entry name" value="SDR_fam"/>
</dbReference>
<dbReference type="FunFam" id="3.40.50.720:FF:000084">
    <property type="entry name" value="Short-chain dehydrogenase reductase"/>
    <property type="match status" value="1"/>
</dbReference>
<dbReference type="PRINTS" id="PR00080">
    <property type="entry name" value="SDRFAMILY"/>
</dbReference>
<dbReference type="Proteomes" id="UP000027265">
    <property type="component" value="Unassembled WGS sequence"/>
</dbReference>
<dbReference type="GO" id="GO:0016616">
    <property type="term" value="F:oxidoreductase activity, acting on the CH-OH group of donors, NAD or NADP as acceptor"/>
    <property type="evidence" value="ECO:0007669"/>
    <property type="project" value="UniProtKB-ARBA"/>
</dbReference>
<accession>A0A067PZA6</accession>
<dbReference type="PANTHER" id="PTHR43008">
    <property type="entry name" value="BENZIL REDUCTASE"/>
    <property type="match status" value="1"/>
</dbReference>
<keyword evidence="5" id="KW-1185">Reference proteome</keyword>
<dbReference type="InterPro" id="IPR020904">
    <property type="entry name" value="Sc_DH/Rdtase_CS"/>
</dbReference>
<dbReference type="PRINTS" id="PR00081">
    <property type="entry name" value="GDHRDH"/>
</dbReference>
<protein>
    <recommendedName>
        <fullName evidence="6">NADP-dependent mannitol dehydrogenase</fullName>
    </recommendedName>
</protein>
<evidence type="ECO:0000256" key="1">
    <source>
        <dbReference type="ARBA" id="ARBA00006484"/>
    </source>
</evidence>
<dbReference type="AlphaFoldDB" id="A0A067PZA6"/>
<dbReference type="Gene3D" id="3.40.50.720">
    <property type="entry name" value="NAD(P)-binding Rossmann-like Domain"/>
    <property type="match status" value="1"/>
</dbReference>
<dbReference type="OrthoDB" id="1888931at2759"/>
<evidence type="ECO:0000313" key="4">
    <source>
        <dbReference type="EMBL" id="KDQ56592.1"/>
    </source>
</evidence>
<dbReference type="InterPro" id="IPR036291">
    <property type="entry name" value="NAD(P)-bd_dom_sf"/>
</dbReference>
<dbReference type="SUPFAM" id="SSF51735">
    <property type="entry name" value="NAD(P)-binding Rossmann-fold domains"/>
    <property type="match status" value="1"/>
</dbReference>
<dbReference type="PANTHER" id="PTHR43008:SF6">
    <property type="entry name" value="NADP-DEPENDENT MANNITOL DEHYDROGENASE"/>
    <property type="match status" value="1"/>
</dbReference>
<comment type="similarity">
    <text evidence="1">Belongs to the short-chain dehydrogenases/reductases (SDR) family.</text>
</comment>
<sequence>MPPGFTINFTGKCIVVTGGNRGIGLELSKAVAQAGATVAIIYRSSKDAEEVAQKIGKDYGVKTKAYQCDVSDTETVNNTFKKIDDELGPITGVIANAGISCVKPALELTTEDFNNVYNVNVLGVFNTARAAAKLWVERKYQGGSIVITSSMSSQIINQIGPNKANTQVFYNSSKAAVSNLCKGLAAEWAQYGIRVNALSPGYVMTDQNTGLDPNVVKFLEDHVPLRRFGKAEEMGGQTILLLSDHASYMTGGEYFVDGGQLIW</sequence>
<proteinExistence type="inferred from homology"/>
<gene>
    <name evidence="4" type="ORF">JAAARDRAFT_295818</name>
</gene>
<evidence type="ECO:0008006" key="6">
    <source>
        <dbReference type="Google" id="ProtNLM"/>
    </source>
</evidence>
<organism evidence="4 5">
    <name type="scientific">Jaapia argillacea MUCL 33604</name>
    <dbReference type="NCBI Taxonomy" id="933084"/>
    <lineage>
        <taxon>Eukaryota</taxon>
        <taxon>Fungi</taxon>
        <taxon>Dikarya</taxon>
        <taxon>Basidiomycota</taxon>
        <taxon>Agaricomycotina</taxon>
        <taxon>Agaricomycetes</taxon>
        <taxon>Agaricomycetidae</taxon>
        <taxon>Jaapiales</taxon>
        <taxon>Jaapiaceae</taxon>
        <taxon>Jaapia</taxon>
    </lineage>
</organism>
<dbReference type="STRING" id="933084.A0A067PZA6"/>
<dbReference type="GO" id="GO:0050664">
    <property type="term" value="F:oxidoreductase activity, acting on NAD(P)H, oxygen as acceptor"/>
    <property type="evidence" value="ECO:0007669"/>
    <property type="project" value="TreeGrafter"/>
</dbReference>
<dbReference type="Pfam" id="PF13561">
    <property type="entry name" value="adh_short_C2"/>
    <property type="match status" value="1"/>
</dbReference>
<evidence type="ECO:0000256" key="3">
    <source>
        <dbReference type="ARBA" id="ARBA00023002"/>
    </source>
</evidence>
<keyword evidence="3" id="KW-0560">Oxidoreductase</keyword>
<evidence type="ECO:0000313" key="5">
    <source>
        <dbReference type="Proteomes" id="UP000027265"/>
    </source>
</evidence>
<keyword evidence="2" id="KW-0521">NADP</keyword>
<dbReference type="PROSITE" id="PS00061">
    <property type="entry name" value="ADH_SHORT"/>
    <property type="match status" value="1"/>
</dbReference>
<name>A0A067PZA6_9AGAM</name>
<dbReference type="InParanoid" id="A0A067PZA6"/>
<dbReference type="HOGENOM" id="CLU_010194_1_1_1"/>
<reference evidence="5" key="1">
    <citation type="journal article" date="2014" name="Proc. Natl. Acad. Sci. U.S.A.">
        <title>Extensive sampling of basidiomycete genomes demonstrates inadequacy of the white-rot/brown-rot paradigm for wood decay fungi.</title>
        <authorList>
            <person name="Riley R."/>
            <person name="Salamov A.A."/>
            <person name="Brown D.W."/>
            <person name="Nagy L.G."/>
            <person name="Floudas D."/>
            <person name="Held B.W."/>
            <person name="Levasseur A."/>
            <person name="Lombard V."/>
            <person name="Morin E."/>
            <person name="Otillar R."/>
            <person name="Lindquist E.A."/>
            <person name="Sun H."/>
            <person name="LaButti K.M."/>
            <person name="Schmutz J."/>
            <person name="Jabbour D."/>
            <person name="Luo H."/>
            <person name="Baker S.E."/>
            <person name="Pisabarro A.G."/>
            <person name="Walton J.D."/>
            <person name="Blanchette R.A."/>
            <person name="Henrissat B."/>
            <person name="Martin F."/>
            <person name="Cullen D."/>
            <person name="Hibbett D.S."/>
            <person name="Grigoriev I.V."/>
        </authorList>
    </citation>
    <scope>NUCLEOTIDE SEQUENCE [LARGE SCALE GENOMIC DNA]</scope>
    <source>
        <strain evidence="5">MUCL 33604</strain>
    </source>
</reference>
<dbReference type="EMBL" id="KL197721">
    <property type="protein sequence ID" value="KDQ56592.1"/>
    <property type="molecule type" value="Genomic_DNA"/>
</dbReference>